<feature type="transmembrane region" description="Helical" evidence="13">
    <location>
        <begin position="401"/>
        <end position="420"/>
    </location>
</feature>
<comment type="similarity">
    <text evidence="3">Belongs to the multi antimicrobial extrusion (MATE) (TC 2.A.66.1) family.</text>
</comment>
<dbReference type="PANTHER" id="PTHR43298">
    <property type="entry name" value="MULTIDRUG RESISTANCE PROTEIN NORM-RELATED"/>
    <property type="match status" value="1"/>
</dbReference>
<evidence type="ECO:0000256" key="5">
    <source>
        <dbReference type="ARBA" id="ARBA00022448"/>
    </source>
</evidence>
<dbReference type="HOGENOM" id="CLU_012893_5_0_9"/>
<reference evidence="14 15" key="1">
    <citation type="submission" date="2013-01" db="EMBL/GenBank/DDBJ databases">
        <title>The Genome Sequence of Clostridium clostridioforme 90A8.</title>
        <authorList>
            <consortium name="The Broad Institute Genome Sequencing Platform"/>
            <person name="Earl A."/>
            <person name="Ward D."/>
            <person name="Feldgarden M."/>
            <person name="Gevers D."/>
            <person name="Courvalin P."/>
            <person name="Lambert T."/>
            <person name="Walker B."/>
            <person name="Young S.K."/>
            <person name="Zeng Q."/>
            <person name="Gargeya S."/>
            <person name="Fitzgerald M."/>
            <person name="Haas B."/>
            <person name="Abouelleil A."/>
            <person name="Alvarado L."/>
            <person name="Arachchi H.M."/>
            <person name="Berlin A.M."/>
            <person name="Chapman S.B."/>
            <person name="Dewar J."/>
            <person name="Goldberg J."/>
            <person name="Griggs A."/>
            <person name="Gujja S."/>
            <person name="Hansen M."/>
            <person name="Howarth C."/>
            <person name="Imamovic A."/>
            <person name="Larimer J."/>
            <person name="McCowan C."/>
            <person name="Murphy C."/>
            <person name="Neiman D."/>
            <person name="Pearson M."/>
            <person name="Priest M."/>
            <person name="Roberts A."/>
            <person name="Saif S."/>
            <person name="Shea T."/>
            <person name="Sisk P."/>
            <person name="Sykes S."/>
            <person name="Wortman J."/>
            <person name="Nusbaum C."/>
            <person name="Birren B."/>
        </authorList>
    </citation>
    <scope>NUCLEOTIDE SEQUENCE [LARGE SCALE GENOMIC DNA]</scope>
    <source>
        <strain evidence="14 15">90A8</strain>
    </source>
</reference>
<evidence type="ECO:0000256" key="1">
    <source>
        <dbReference type="ARBA" id="ARBA00003408"/>
    </source>
</evidence>
<dbReference type="InterPro" id="IPR002528">
    <property type="entry name" value="MATE_fam"/>
</dbReference>
<dbReference type="CDD" id="cd13138">
    <property type="entry name" value="MATE_yoeA_like"/>
    <property type="match status" value="1"/>
</dbReference>
<feature type="transmembrane region" description="Helical" evidence="13">
    <location>
        <begin position="30"/>
        <end position="50"/>
    </location>
</feature>
<comment type="caution">
    <text evidence="14">The sequence shown here is derived from an EMBL/GenBank/DDBJ whole genome shotgun (WGS) entry which is preliminary data.</text>
</comment>
<feature type="transmembrane region" description="Helical" evidence="13">
    <location>
        <begin position="181"/>
        <end position="202"/>
    </location>
</feature>
<feature type="transmembrane region" description="Helical" evidence="13">
    <location>
        <begin position="208"/>
        <end position="228"/>
    </location>
</feature>
<sequence length="463" mass="49605">MNQSAAKSREQEKQIKKRIDLTEGRPGRRLLLFALPMILGNLFQQFYNMADSMIVGNFVGEDALAAVGASYALTNVFIMIAIGGGNGASVLTSQYLGARQHGKMKTSISTALITFLFVSILLGSAGFYLNGLILESLKTPANIMGQAKLYLGIYFLGMPFLFMYNVLASIFNAMGDSRTPLYLLIFSSVLNVVLDIISVTWLGMGVDGVAIATVMAQGISALISFGILMKKCKGYEQEDGDGFRLYDSSMLKAGTRIAVPSILQQSIVSIGMLLVQSVVNGFGSAALAGYSAGSRIESICVVPMIATGNAVATFTAQNIGAGKMERVKEGYRASFGIVAGFSVIIAVIVALLNGPIITSFLGDGMSREAYGAGTGYLSFIAYFFVFIGMKACTDGVLRGSGDVLVFTIANLVNLTIRVYAAFHFAPIWGVAAVWYAVPMGWIANYAISFSRYLTGKWRDKKVI</sequence>
<keyword evidence="6" id="KW-0050">Antiport</keyword>
<feature type="transmembrane region" description="Helical" evidence="13">
    <location>
        <begin position="70"/>
        <end position="96"/>
    </location>
</feature>
<evidence type="ECO:0000256" key="3">
    <source>
        <dbReference type="ARBA" id="ARBA00010199"/>
    </source>
</evidence>
<name>A0A0E2H954_9FIRM</name>
<evidence type="ECO:0000256" key="6">
    <source>
        <dbReference type="ARBA" id="ARBA00022449"/>
    </source>
</evidence>
<evidence type="ECO:0000256" key="12">
    <source>
        <dbReference type="ARBA" id="ARBA00031636"/>
    </source>
</evidence>
<keyword evidence="8 13" id="KW-0812">Transmembrane</keyword>
<keyword evidence="10" id="KW-0406">Ion transport</keyword>
<keyword evidence="9 13" id="KW-1133">Transmembrane helix</keyword>
<keyword evidence="7" id="KW-1003">Cell membrane</keyword>
<dbReference type="NCBIfam" id="TIGR00797">
    <property type="entry name" value="matE"/>
    <property type="match status" value="1"/>
</dbReference>
<evidence type="ECO:0000313" key="15">
    <source>
        <dbReference type="Proteomes" id="UP000013085"/>
    </source>
</evidence>
<evidence type="ECO:0000256" key="4">
    <source>
        <dbReference type="ARBA" id="ARBA00020268"/>
    </source>
</evidence>
<evidence type="ECO:0000256" key="9">
    <source>
        <dbReference type="ARBA" id="ARBA00022989"/>
    </source>
</evidence>
<dbReference type="GO" id="GO:0015297">
    <property type="term" value="F:antiporter activity"/>
    <property type="evidence" value="ECO:0007669"/>
    <property type="project" value="UniProtKB-KW"/>
</dbReference>
<keyword evidence="11 13" id="KW-0472">Membrane</keyword>
<dbReference type="Pfam" id="PF01554">
    <property type="entry name" value="MatE"/>
    <property type="match status" value="2"/>
</dbReference>
<dbReference type="RefSeq" id="WP_002593499.1">
    <property type="nucleotide sequence ID" value="NZ_KB850978.1"/>
</dbReference>
<comment type="function">
    <text evidence="1">Multidrug efflux pump.</text>
</comment>
<dbReference type="InterPro" id="IPR050222">
    <property type="entry name" value="MATE_MdtK"/>
</dbReference>
<evidence type="ECO:0000256" key="8">
    <source>
        <dbReference type="ARBA" id="ARBA00022692"/>
    </source>
</evidence>
<feature type="transmembrane region" description="Helical" evidence="13">
    <location>
        <begin position="369"/>
        <end position="389"/>
    </location>
</feature>
<dbReference type="GeneID" id="57964391"/>
<comment type="subcellular location">
    <subcellularLocation>
        <location evidence="2">Cell membrane</location>
        <topology evidence="2">Multi-pass membrane protein</topology>
    </subcellularLocation>
</comment>
<accession>A0A0E2H954</accession>
<dbReference type="PANTHER" id="PTHR43298:SF2">
    <property type="entry name" value="FMN_FAD EXPORTER YEEO-RELATED"/>
    <property type="match status" value="1"/>
</dbReference>
<dbReference type="GO" id="GO:0042910">
    <property type="term" value="F:xenobiotic transmembrane transporter activity"/>
    <property type="evidence" value="ECO:0007669"/>
    <property type="project" value="InterPro"/>
</dbReference>
<feature type="transmembrane region" description="Helical" evidence="13">
    <location>
        <begin position="333"/>
        <end position="357"/>
    </location>
</feature>
<dbReference type="GO" id="GO:0005886">
    <property type="term" value="C:plasma membrane"/>
    <property type="evidence" value="ECO:0007669"/>
    <property type="project" value="UniProtKB-SubCell"/>
</dbReference>
<keyword evidence="5" id="KW-0813">Transport</keyword>
<dbReference type="GO" id="GO:0006811">
    <property type="term" value="P:monoatomic ion transport"/>
    <property type="evidence" value="ECO:0007669"/>
    <property type="project" value="UniProtKB-KW"/>
</dbReference>
<protein>
    <recommendedName>
        <fullName evidence="4">Probable multidrug resistance protein NorM</fullName>
    </recommendedName>
    <alternativeName>
        <fullName evidence="12">Multidrug-efflux transporter</fullName>
    </alternativeName>
</protein>
<dbReference type="AlphaFoldDB" id="A0A0E2H954"/>
<evidence type="ECO:0000256" key="7">
    <source>
        <dbReference type="ARBA" id="ARBA00022475"/>
    </source>
</evidence>
<feature type="transmembrane region" description="Helical" evidence="13">
    <location>
        <begin position="149"/>
        <end position="174"/>
    </location>
</feature>
<dbReference type="PATRIC" id="fig|999408.3.peg.3554"/>
<evidence type="ECO:0000313" key="14">
    <source>
        <dbReference type="EMBL" id="ENZ13003.1"/>
    </source>
</evidence>
<evidence type="ECO:0000256" key="10">
    <source>
        <dbReference type="ARBA" id="ARBA00023065"/>
    </source>
</evidence>
<dbReference type="Proteomes" id="UP000013085">
    <property type="component" value="Unassembled WGS sequence"/>
</dbReference>
<proteinExistence type="inferred from homology"/>
<feature type="transmembrane region" description="Helical" evidence="13">
    <location>
        <begin position="108"/>
        <end position="129"/>
    </location>
</feature>
<dbReference type="PIRSF" id="PIRSF006603">
    <property type="entry name" value="DinF"/>
    <property type="match status" value="1"/>
</dbReference>
<dbReference type="InterPro" id="IPR048279">
    <property type="entry name" value="MdtK-like"/>
</dbReference>
<organism evidence="14 15">
    <name type="scientific">[Clostridium] clostridioforme 90A8</name>
    <dbReference type="NCBI Taxonomy" id="999408"/>
    <lineage>
        <taxon>Bacteria</taxon>
        <taxon>Bacillati</taxon>
        <taxon>Bacillota</taxon>
        <taxon>Clostridia</taxon>
        <taxon>Lachnospirales</taxon>
        <taxon>Lachnospiraceae</taxon>
        <taxon>Enterocloster</taxon>
    </lineage>
</organism>
<evidence type="ECO:0000256" key="13">
    <source>
        <dbReference type="SAM" id="Phobius"/>
    </source>
</evidence>
<dbReference type="EMBL" id="AGYR01000036">
    <property type="protein sequence ID" value="ENZ13003.1"/>
    <property type="molecule type" value="Genomic_DNA"/>
</dbReference>
<evidence type="ECO:0000256" key="2">
    <source>
        <dbReference type="ARBA" id="ARBA00004651"/>
    </source>
</evidence>
<feature type="transmembrane region" description="Helical" evidence="13">
    <location>
        <begin position="432"/>
        <end position="453"/>
    </location>
</feature>
<gene>
    <name evidence="14" type="ORF">HMPREF1090_03284</name>
</gene>
<evidence type="ECO:0000256" key="11">
    <source>
        <dbReference type="ARBA" id="ARBA00023136"/>
    </source>
</evidence>